<dbReference type="STRING" id="108003.B1C78_00285"/>
<dbReference type="AlphaFoldDB" id="A0A1V3NUM0"/>
<evidence type="ECO:0000313" key="1">
    <source>
        <dbReference type="EMBL" id="OOG28817.1"/>
    </source>
</evidence>
<dbReference type="RefSeq" id="WP_077277148.1">
    <property type="nucleotide sequence ID" value="NZ_MVBK01000001.1"/>
</dbReference>
<dbReference type="EMBL" id="MVBK01000001">
    <property type="protein sequence ID" value="OOG28817.1"/>
    <property type="molecule type" value="Genomic_DNA"/>
</dbReference>
<dbReference type="PROSITE" id="PS51257">
    <property type="entry name" value="PROKAR_LIPOPROTEIN"/>
    <property type="match status" value="1"/>
</dbReference>
<accession>A0A1V3NUM0</accession>
<protein>
    <submittedName>
        <fullName evidence="1">Uncharacterized protein</fullName>
    </submittedName>
</protein>
<proteinExistence type="predicted"/>
<name>A0A1V3NUM0_9GAMM</name>
<dbReference type="Proteomes" id="UP000189462">
    <property type="component" value="Unassembled WGS sequence"/>
</dbReference>
<keyword evidence="2" id="KW-1185">Reference proteome</keyword>
<evidence type="ECO:0000313" key="2">
    <source>
        <dbReference type="Proteomes" id="UP000189462"/>
    </source>
</evidence>
<sequence>MRRNPIVTAIGVTGMVALLSGCVATGASGKQYRIGLDGIREVPKEEAAASDAANEHRAKAPVSMLGFAVTTSLDVDTAYVRIRRHFGFQTFEERTRGLLVPSLTTHDRGYHHRITPGVQYSLRQPGVENVAGYQDPLQIDIDREGQGTRLYVQFYAHNAPGGPQAFERHLRSELTRALQ</sequence>
<comment type="caution">
    <text evidence="1">The sequence shown here is derived from an EMBL/GenBank/DDBJ whole genome shotgun (WGS) entry which is preliminary data.</text>
</comment>
<dbReference type="OrthoDB" id="5786941at2"/>
<organism evidence="1 2">
    <name type="scientific">Thioalkalivibrio denitrificans</name>
    <dbReference type="NCBI Taxonomy" id="108003"/>
    <lineage>
        <taxon>Bacteria</taxon>
        <taxon>Pseudomonadati</taxon>
        <taxon>Pseudomonadota</taxon>
        <taxon>Gammaproteobacteria</taxon>
        <taxon>Chromatiales</taxon>
        <taxon>Ectothiorhodospiraceae</taxon>
        <taxon>Thioalkalivibrio</taxon>
    </lineage>
</organism>
<gene>
    <name evidence="1" type="ORF">B1C78_00285</name>
</gene>
<reference evidence="1 2" key="1">
    <citation type="submission" date="2017-02" db="EMBL/GenBank/DDBJ databases">
        <title>Genomic diversity within the haloalkaliphilic genus Thioalkalivibrio.</title>
        <authorList>
            <person name="Ahn A.-C."/>
            <person name="Meier-Kolthoff J."/>
            <person name="Overmars L."/>
            <person name="Richter M."/>
            <person name="Woyke T."/>
            <person name="Sorokin D.Y."/>
            <person name="Muyzer G."/>
        </authorList>
    </citation>
    <scope>NUCLEOTIDE SEQUENCE [LARGE SCALE GENOMIC DNA]</scope>
    <source>
        <strain evidence="1 2">ALJD</strain>
    </source>
</reference>